<dbReference type="PANTHER" id="PTHR36433:SF2">
    <property type="entry name" value="YXEA FAMILY PROTEIN"/>
    <property type="match status" value="1"/>
</dbReference>
<gene>
    <name evidence="2" type="ORF">GCM10011573_08090</name>
</gene>
<dbReference type="SUPFAM" id="SSF159121">
    <property type="entry name" value="BC4932-like"/>
    <property type="match status" value="1"/>
</dbReference>
<dbReference type="RefSeq" id="WP_088268686.1">
    <property type="nucleotide sequence ID" value="NZ_BMKI01000001.1"/>
</dbReference>
<evidence type="ECO:0008006" key="4">
    <source>
        <dbReference type="Google" id="ProtNLM"/>
    </source>
</evidence>
<keyword evidence="1" id="KW-0732">Signal</keyword>
<dbReference type="InterPro" id="IPR036166">
    <property type="entry name" value="YxeA-like_sf"/>
</dbReference>
<name>A0ABQ1NNC1_9ENTE</name>
<proteinExistence type="predicted"/>
<reference evidence="3" key="1">
    <citation type="journal article" date="2019" name="Int. J. Syst. Evol. Microbiol.">
        <title>The Global Catalogue of Microorganisms (GCM) 10K type strain sequencing project: providing services to taxonomists for standard genome sequencing and annotation.</title>
        <authorList>
            <consortium name="The Broad Institute Genomics Platform"/>
            <consortium name="The Broad Institute Genome Sequencing Center for Infectious Disease"/>
            <person name="Wu L."/>
            <person name="Ma J."/>
        </authorList>
    </citation>
    <scope>NUCLEOTIDE SEQUENCE [LARGE SCALE GENOMIC DNA]</scope>
    <source>
        <strain evidence="3">CGMCC 1.15942</strain>
    </source>
</reference>
<dbReference type="EMBL" id="BMKI01000001">
    <property type="protein sequence ID" value="GGC80868.1"/>
    <property type="molecule type" value="Genomic_DNA"/>
</dbReference>
<dbReference type="NCBIfam" id="TIGR01655">
    <property type="entry name" value="yxeA_fam"/>
    <property type="match status" value="1"/>
</dbReference>
<feature type="chain" id="PRO_5045045267" description="DUF1093 domain-containing protein" evidence="1">
    <location>
        <begin position="24"/>
        <end position="123"/>
    </location>
</feature>
<comment type="caution">
    <text evidence="2">The sequence shown here is derived from an EMBL/GenBank/DDBJ whole genome shotgun (WGS) entry which is preliminary data.</text>
</comment>
<keyword evidence="3" id="KW-1185">Reference proteome</keyword>
<dbReference type="Proteomes" id="UP000630615">
    <property type="component" value="Unassembled WGS sequence"/>
</dbReference>
<dbReference type="PANTHER" id="PTHR36433">
    <property type="entry name" value="HYPOTHETICAL CYTOSOLIC PROTEIN"/>
    <property type="match status" value="1"/>
</dbReference>
<dbReference type="Gene3D" id="2.40.50.480">
    <property type="match status" value="1"/>
</dbReference>
<feature type="signal peptide" evidence="1">
    <location>
        <begin position="1"/>
        <end position="23"/>
    </location>
</feature>
<evidence type="ECO:0000313" key="3">
    <source>
        <dbReference type="Proteomes" id="UP000630615"/>
    </source>
</evidence>
<dbReference type="InterPro" id="IPR006542">
    <property type="entry name" value="DUF1093"/>
</dbReference>
<evidence type="ECO:0000256" key="1">
    <source>
        <dbReference type="SAM" id="SignalP"/>
    </source>
</evidence>
<dbReference type="Pfam" id="PF06486">
    <property type="entry name" value="DUF1093"/>
    <property type="match status" value="1"/>
</dbReference>
<organism evidence="2 3">
    <name type="scientific">Enterococcus wangshanyuanii</name>
    <dbReference type="NCBI Taxonomy" id="2005703"/>
    <lineage>
        <taxon>Bacteria</taxon>
        <taxon>Bacillati</taxon>
        <taxon>Bacillota</taxon>
        <taxon>Bacilli</taxon>
        <taxon>Lactobacillales</taxon>
        <taxon>Enterococcaceae</taxon>
        <taxon>Enterococcus</taxon>
    </lineage>
</organism>
<protein>
    <recommendedName>
        <fullName evidence="4">DUF1093 domain-containing protein</fullName>
    </recommendedName>
</protein>
<accession>A0ABQ1NNC1</accession>
<evidence type="ECO:0000313" key="2">
    <source>
        <dbReference type="EMBL" id="GGC80868.1"/>
    </source>
</evidence>
<sequence length="123" mass="13605">MKLVKTIGIFLLLGGAALFGAKAYTQNQAGELSGVLDQLNPLVTEGEVYVKTKKADEVIEHGIAVYKQEAVDKEGKKRAITFTADHELIQDRYLKVYNKGAHVETYEEVTKEQVPQQALNQLG</sequence>